<keyword evidence="2" id="KW-1185">Reference proteome</keyword>
<feature type="non-terminal residue" evidence="1">
    <location>
        <position position="1"/>
    </location>
</feature>
<comment type="caution">
    <text evidence="1">The sequence shown here is derived from an EMBL/GenBank/DDBJ whole genome shotgun (WGS) entry which is preliminary data.</text>
</comment>
<protein>
    <submittedName>
        <fullName evidence="1">Uncharacterized protein</fullName>
    </submittedName>
</protein>
<gene>
    <name evidence="1" type="ORF">V8Z71_23890</name>
</gene>
<reference evidence="1 2" key="1">
    <citation type="submission" date="2024-02" db="EMBL/GenBank/DDBJ databases">
        <title>Bacteria isolated from the canopy kelp, Nereocystis luetkeana.</title>
        <authorList>
            <person name="Pfister C.A."/>
            <person name="Younker I.T."/>
            <person name="Light S.H."/>
        </authorList>
    </citation>
    <scope>NUCLEOTIDE SEQUENCE [LARGE SCALE GENOMIC DNA]</scope>
    <source>
        <strain evidence="1 2">TI.1.15</strain>
    </source>
</reference>
<feature type="non-terminal residue" evidence="1">
    <location>
        <position position="76"/>
    </location>
</feature>
<dbReference type="RefSeq" id="WP_341636224.1">
    <property type="nucleotide sequence ID" value="NZ_JBANDX010000123.1"/>
</dbReference>
<evidence type="ECO:0000313" key="1">
    <source>
        <dbReference type="EMBL" id="MEL0611346.1"/>
    </source>
</evidence>
<dbReference type="EMBL" id="JBANDX010000123">
    <property type="protein sequence ID" value="MEL0611346.1"/>
    <property type="molecule type" value="Genomic_DNA"/>
</dbReference>
<dbReference type="Proteomes" id="UP001377160">
    <property type="component" value="Unassembled WGS sequence"/>
</dbReference>
<evidence type="ECO:0000313" key="2">
    <source>
        <dbReference type="Proteomes" id="UP001377160"/>
    </source>
</evidence>
<accession>A0ABU9FYN3</accession>
<sequence>AYSDTSHVNQALDSASPSLQPSNLSITCLASHFGSLQSINALSTAIETNYDAFIGLPKKGWKGLDQDPELLNQFGL</sequence>
<name>A0ABU9FYN3_9VIBR</name>
<proteinExistence type="predicted"/>
<organism evidence="1 2">
    <name type="scientific">Vibrio echinoideorum</name>
    <dbReference type="NCBI Taxonomy" id="2100116"/>
    <lineage>
        <taxon>Bacteria</taxon>
        <taxon>Pseudomonadati</taxon>
        <taxon>Pseudomonadota</taxon>
        <taxon>Gammaproteobacteria</taxon>
        <taxon>Vibrionales</taxon>
        <taxon>Vibrionaceae</taxon>
        <taxon>Vibrio</taxon>
    </lineage>
</organism>